<dbReference type="EMBL" id="PDGH01000036">
    <property type="protein sequence ID" value="POB49423.1"/>
    <property type="molecule type" value="Genomic_DNA"/>
</dbReference>
<dbReference type="Pfam" id="PF02826">
    <property type="entry name" value="2-Hacid_dh_C"/>
    <property type="match status" value="1"/>
</dbReference>
<proteinExistence type="predicted"/>
<evidence type="ECO:0000256" key="2">
    <source>
        <dbReference type="ARBA" id="ARBA00023027"/>
    </source>
</evidence>
<protein>
    <submittedName>
        <fullName evidence="4">D-2-hydroxyacid dehydrogenase</fullName>
    </submittedName>
</protein>
<dbReference type="RefSeq" id="WP_045596057.1">
    <property type="nucleotide sequence ID" value="NZ_JAHLTN010000017.1"/>
</dbReference>
<evidence type="ECO:0000259" key="3">
    <source>
        <dbReference type="Pfam" id="PF02826"/>
    </source>
</evidence>
<dbReference type="GO" id="GO:0051287">
    <property type="term" value="F:NAD binding"/>
    <property type="evidence" value="ECO:0007669"/>
    <property type="project" value="InterPro"/>
</dbReference>
<reference evidence="4 5" key="1">
    <citation type="journal article" date="2018" name="Front. Microbiol.">
        <title>Phylogeny of Vibrio vulnificus from the Analysis of the Core-Genome: Implications for Intra-Species Taxonomy.</title>
        <authorList>
            <person name="Roig F.J."/>
            <person name="Gonzalez-Candelas F."/>
            <person name="Sanjuan E."/>
            <person name="Fouz B."/>
            <person name="Feil E.J."/>
            <person name="Llorens C."/>
            <person name="Baker-Austin C."/>
            <person name="Oliver J.D."/>
            <person name="Danin-Poleg Y."/>
            <person name="Gibas C.J."/>
            <person name="Kashi Y."/>
            <person name="Gulig P.A."/>
            <person name="Morrison S.S."/>
            <person name="Amaro C."/>
        </authorList>
    </citation>
    <scope>NUCLEOTIDE SEQUENCE [LARGE SCALE GENOMIC DNA]</scope>
    <source>
        <strain evidence="4 5">CECT4608</strain>
    </source>
</reference>
<sequence length="308" mass="34847">MHQSKHKIFIVTEDNETYRQLLADHALPDLALTENIEQANIILAAPPHIAPRLSECHQLEWLQSTYAGVNALMQPELRRDYKLTNVRGIFGPLIAEYVIGYAIQHYRHLARYAEQQQQRLWQPHPYSSLEGKTITILGTGSIGNHLAHACSAMGLHTIGVNRTGIPPNGSHFQQTYHINELAAALKQAHIVVNTLPSTEHTHHLLNQASLSHCRHALLFNVGRGDVIDNAALLLAIKNHWVEHAFLDVFEQEPLVTDHPFWGLKQITITPHIAALSFPEKVMALFAENYHRWLEGYPLNHQVSFTKGY</sequence>
<dbReference type="AlphaFoldDB" id="A0A2S3R6V0"/>
<feature type="domain" description="D-isomer specific 2-hydroxyacid dehydrogenase NAD-binding" evidence="3">
    <location>
        <begin position="100"/>
        <end position="273"/>
    </location>
</feature>
<organism evidence="4 5">
    <name type="scientific">Vibrio vulnificus</name>
    <dbReference type="NCBI Taxonomy" id="672"/>
    <lineage>
        <taxon>Bacteria</taxon>
        <taxon>Pseudomonadati</taxon>
        <taxon>Pseudomonadota</taxon>
        <taxon>Gammaproteobacteria</taxon>
        <taxon>Vibrionales</taxon>
        <taxon>Vibrionaceae</taxon>
        <taxon>Vibrio</taxon>
    </lineage>
</organism>
<evidence type="ECO:0000313" key="4">
    <source>
        <dbReference type="EMBL" id="POB49423.1"/>
    </source>
</evidence>
<accession>A0A2S3R6V0</accession>
<dbReference type="GO" id="GO:0016491">
    <property type="term" value="F:oxidoreductase activity"/>
    <property type="evidence" value="ECO:0007669"/>
    <property type="project" value="UniProtKB-KW"/>
</dbReference>
<dbReference type="Proteomes" id="UP000237466">
    <property type="component" value="Unassembled WGS sequence"/>
</dbReference>
<gene>
    <name evidence="4" type="ORF">CRN52_04395</name>
</gene>
<dbReference type="PANTHER" id="PTHR43333:SF1">
    <property type="entry name" value="D-ISOMER SPECIFIC 2-HYDROXYACID DEHYDROGENASE NAD-BINDING DOMAIN-CONTAINING PROTEIN"/>
    <property type="match status" value="1"/>
</dbReference>
<dbReference type="FunFam" id="3.40.50.720:FF:000363">
    <property type="entry name" value="D-isomer specific 2-hydroxyacid dehydrogenase"/>
    <property type="match status" value="1"/>
</dbReference>
<dbReference type="SUPFAM" id="SSF52283">
    <property type="entry name" value="Formate/glycerate dehydrogenase catalytic domain-like"/>
    <property type="match status" value="1"/>
</dbReference>
<dbReference type="PANTHER" id="PTHR43333">
    <property type="entry name" value="2-HACID_DH_C DOMAIN-CONTAINING PROTEIN"/>
    <property type="match status" value="1"/>
</dbReference>
<keyword evidence="2" id="KW-0520">NAD</keyword>
<keyword evidence="1" id="KW-0560">Oxidoreductase</keyword>
<evidence type="ECO:0000313" key="5">
    <source>
        <dbReference type="Proteomes" id="UP000237466"/>
    </source>
</evidence>
<dbReference type="Gene3D" id="3.40.50.720">
    <property type="entry name" value="NAD(P)-binding Rossmann-like Domain"/>
    <property type="match status" value="2"/>
</dbReference>
<dbReference type="CDD" id="cd05300">
    <property type="entry name" value="2-Hacid_dh_1"/>
    <property type="match status" value="1"/>
</dbReference>
<dbReference type="SUPFAM" id="SSF51735">
    <property type="entry name" value="NAD(P)-binding Rossmann-fold domains"/>
    <property type="match status" value="1"/>
</dbReference>
<dbReference type="InterPro" id="IPR036291">
    <property type="entry name" value="NAD(P)-bd_dom_sf"/>
</dbReference>
<dbReference type="InterPro" id="IPR006140">
    <property type="entry name" value="D-isomer_DH_NAD-bd"/>
</dbReference>
<name>A0A2S3R6V0_VIBVL</name>
<evidence type="ECO:0000256" key="1">
    <source>
        <dbReference type="ARBA" id="ARBA00023002"/>
    </source>
</evidence>
<comment type="caution">
    <text evidence="4">The sequence shown here is derived from an EMBL/GenBank/DDBJ whole genome shotgun (WGS) entry which is preliminary data.</text>
</comment>